<dbReference type="STRING" id="3068.D8TZK6"/>
<dbReference type="GeneID" id="9615922"/>
<reference evidence="2 3" key="1">
    <citation type="journal article" date="2010" name="Science">
        <title>Genomic analysis of organismal complexity in the multicellular green alga Volvox carteri.</title>
        <authorList>
            <person name="Prochnik S.E."/>
            <person name="Umen J."/>
            <person name="Nedelcu A.M."/>
            <person name="Hallmann A."/>
            <person name="Miller S.M."/>
            <person name="Nishii I."/>
            <person name="Ferris P."/>
            <person name="Kuo A."/>
            <person name="Mitros T."/>
            <person name="Fritz-Laylin L.K."/>
            <person name="Hellsten U."/>
            <person name="Chapman J."/>
            <person name="Simakov O."/>
            <person name="Rensing S.A."/>
            <person name="Terry A."/>
            <person name="Pangilinan J."/>
            <person name="Kapitonov V."/>
            <person name="Jurka J."/>
            <person name="Salamov A."/>
            <person name="Shapiro H."/>
            <person name="Schmutz J."/>
            <person name="Grimwood J."/>
            <person name="Lindquist E."/>
            <person name="Lucas S."/>
            <person name="Grigoriev I.V."/>
            <person name="Schmitt R."/>
            <person name="Kirk D."/>
            <person name="Rokhsar D.S."/>
        </authorList>
    </citation>
    <scope>NUCLEOTIDE SEQUENCE [LARGE SCALE GENOMIC DNA]</scope>
    <source>
        <strain evidence="3">f. Nagariensis / Eve</strain>
    </source>
</reference>
<organism evidence="3">
    <name type="scientific">Volvox carteri f. nagariensis</name>
    <dbReference type="NCBI Taxonomy" id="3068"/>
    <lineage>
        <taxon>Eukaryota</taxon>
        <taxon>Viridiplantae</taxon>
        <taxon>Chlorophyta</taxon>
        <taxon>core chlorophytes</taxon>
        <taxon>Chlorophyceae</taxon>
        <taxon>CS clade</taxon>
        <taxon>Chlamydomonadales</taxon>
        <taxon>Volvocaceae</taxon>
        <taxon>Volvox</taxon>
    </lineage>
</organism>
<evidence type="ECO:0000256" key="1">
    <source>
        <dbReference type="SAM" id="MobiDB-lite"/>
    </source>
</evidence>
<sequence length="183" mass="20151">MAAFLTMEQIEEMIEKSMSKAVSKAVDEAVSKAVSKAVDEAVSKAVSEAVAPVVTELRTFSGRVETLSGEMRQLSNKVGVLTAKQHNSLAPQRERVSRATIPSGRPGDQPRTRTRRWKSLIRPDVNMGVPQLMMILEPNIVWEHTKGFVPGVGRDVEANVTPGEFFEGWHKGGRRVSAIRLTD</sequence>
<dbReference type="Proteomes" id="UP000001058">
    <property type="component" value="Unassembled WGS sequence"/>
</dbReference>
<evidence type="ECO:0000313" key="2">
    <source>
        <dbReference type="EMBL" id="EFJ46943.1"/>
    </source>
</evidence>
<gene>
    <name evidence="2" type="ORF">VOLCADRAFT_105249</name>
</gene>
<dbReference type="AlphaFoldDB" id="D8TZK6"/>
<evidence type="ECO:0000313" key="3">
    <source>
        <dbReference type="Proteomes" id="UP000001058"/>
    </source>
</evidence>
<name>D8TZK6_VOLCA</name>
<proteinExistence type="predicted"/>
<feature type="region of interest" description="Disordered" evidence="1">
    <location>
        <begin position="86"/>
        <end position="113"/>
    </location>
</feature>
<dbReference type="InParanoid" id="D8TZK6"/>
<dbReference type="KEGG" id="vcn:VOLCADRAFT_105249"/>
<dbReference type="EMBL" id="GL378347">
    <property type="protein sequence ID" value="EFJ46943.1"/>
    <property type="molecule type" value="Genomic_DNA"/>
</dbReference>
<dbReference type="OrthoDB" id="10609509at2759"/>
<dbReference type="RefSeq" id="XP_002951838.1">
    <property type="nucleotide sequence ID" value="XM_002951792.1"/>
</dbReference>
<accession>D8TZK6</accession>
<keyword evidence="3" id="KW-1185">Reference proteome</keyword>
<protein>
    <submittedName>
        <fullName evidence="2">Uncharacterized protein</fullName>
    </submittedName>
</protein>